<dbReference type="eggNOG" id="KOG4160">
    <property type="taxonomic scope" value="Eukaryota"/>
</dbReference>
<dbReference type="GO" id="GO:0008289">
    <property type="term" value="F:lipid binding"/>
    <property type="evidence" value="ECO:0007669"/>
    <property type="project" value="InterPro"/>
</dbReference>
<dbReference type="EMBL" id="GL348715">
    <property type="protein sequence ID" value="EFH59498.1"/>
    <property type="molecule type" value="Genomic_DNA"/>
</dbReference>
<dbReference type="InterPro" id="IPR017942">
    <property type="entry name" value="Lipid-bd_serum_glycop_N"/>
</dbReference>
<dbReference type="SMART" id="SM00329">
    <property type="entry name" value="BPI2"/>
    <property type="match status" value="1"/>
</dbReference>
<dbReference type="Gramene" id="fgenesh2_kg.3__2248__AT3G20270.1">
    <property type="protein sequence ID" value="fgenesh2_kg.3__2248__AT3G20270.1"/>
    <property type="gene ID" value="fgenesh2_kg.3__2248__AT3G20270.1"/>
</dbReference>
<reference evidence="7" key="1">
    <citation type="journal article" date="2011" name="Nat. Genet.">
        <title>The Arabidopsis lyrata genome sequence and the basis of rapid genome size change.</title>
        <authorList>
            <person name="Hu T.T."/>
            <person name="Pattyn P."/>
            <person name="Bakker E.G."/>
            <person name="Cao J."/>
            <person name="Cheng J.-F."/>
            <person name="Clark R.M."/>
            <person name="Fahlgren N."/>
            <person name="Fawcett J.A."/>
            <person name="Grimwood J."/>
            <person name="Gundlach H."/>
            <person name="Haberer G."/>
            <person name="Hollister J.D."/>
            <person name="Ossowski S."/>
            <person name="Ottilar R.P."/>
            <person name="Salamov A.A."/>
            <person name="Schneeberger K."/>
            <person name="Spannagl M."/>
            <person name="Wang X."/>
            <person name="Yang L."/>
            <person name="Nasrallah M.E."/>
            <person name="Bergelson J."/>
            <person name="Carrington J.C."/>
            <person name="Gaut B.S."/>
            <person name="Schmutz J."/>
            <person name="Mayer K.F.X."/>
            <person name="Van de Peer Y."/>
            <person name="Grigoriev I.V."/>
            <person name="Nordborg M."/>
            <person name="Weigel D."/>
            <person name="Guo Y.-L."/>
        </authorList>
    </citation>
    <scope>NUCLEOTIDE SEQUENCE [LARGE SCALE GENOMIC DNA]</scope>
    <source>
        <strain evidence="7">cv. MN47</strain>
    </source>
</reference>
<evidence type="ECO:0000313" key="7">
    <source>
        <dbReference type="Proteomes" id="UP000008694"/>
    </source>
</evidence>
<protein>
    <submittedName>
        <fullName evidence="6">Lipid-binding serum glycoprotein family protein</fullName>
    </submittedName>
</protein>
<dbReference type="Proteomes" id="UP000008694">
    <property type="component" value="Unassembled WGS sequence"/>
</dbReference>
<feature type="domain" description="Lipid-binding serum glycoprotein N-terminal" evidence="4">
    <location>
        <begin position="255"/>
        <end position="478"/>
    </location>
</feature>
<dbReference type="InterPro" id="IPR045897">
    <property type="entry name" value="BPI/LBP_pln"/>
</dbReference>
<dbReference type="AlphaFoldDB" id="D7LAX8"/>
<dbReference type="InterPro" id="IPR017943">
    <property type="entry name" value="Bactericidal_perm-incr_a/b_dom"/>
</dbReference>
<dbReference type="STRING" id="81972.D7LAX8"/>
<sequence length="698" mass="77695">MNRSKENIAPTLKDDSPFGKLTEDLLIEIFIRWANLFRGECLWLAALNRAYPLASKTKSWIGPIRQGLSKRRYVALYISRNILAVDTDIDEMLGHIYLFLKDQLQLSTMPASGVLHGTLIDQLSVCGKSKEEADELATKIWLALEDTKHTFIGFLPYPYSRPIKIQWKVFEKLFVDFRDLLDHSEYCDLIGIAKKKFQTIPYVCFKAKVKLLLSTLFFFFLEMGLMKVMTILVLFVSVSSTLAQSNNGGHISILVSEMGLDFAKDYLIKKVITVTLPLQLPDIENKVKIPLIGKVRMGLSNIQIDAVHVQSSKIETRKDGIVLSVLGATANFSMDWSYTYRASFFEISDHGDASVEVKGMDVRITATLVNDNGSLKIVSRENDCTVENIDIHINGGASWLYQGVVDAFQKMIISTVEKTVSTKIVENMKKLDSFLQSLPKQRNIDDSAAVNLTFTGNPVLGNSSVEVDINGLFLPKGNDVKVSGSRSSSVFGGVKRMVTISVEEEVFNSATLVYFNAQVMHLVIGETKNGSILSTSDWKLILPELYKHYPDNKMVLNMSVTSPPAVKITENGIDATIQLEIAIDVQDSGEVLSVARISSVLNVACSEEITKNNLTGSLRLNDFNATMKMSKIGEFQSNYVQAATSRILEALFLPYVNTRLRRGFPLPIPGDFTINNIKIVYVRSGILVCTDIGTSTNH</sequence>
<dbReference type="PANTHER" id="PTHR46801:SF2">
    <property type="entry name" value="LIPOPOLYSACCHARIDE-BINDING PROTEIN"/>
    <property type="match status" value="1"/>
</dbReference>
<dbReference type="CDD" id="cd00026">
    <property type="entry name" value="BPI2"/>
    <property type="match status" value="1"/>
</dbReference>
<evidence type="ECO:0000256" key="2">
    <source>
        <dbReference type="ARBA" id="ARBA00060933"/>
    </source>
</evidence>
<evidence type="ECO:0000259" key="5">
    <source>
        <dbReference type="SMART" id="SM00329"/>
    </source>
</evidence>
<comment type="similarity">
    <text evidence="2">Belongs to the BPI/LBP/Plunc superfamily. BPI/LBP (TC 1.C.40) family.</text>
</comment>
<dbReference type="FunFam" id="3.15.10.10:FF:000001">
    <property type="entry name" value="phospholipid transfer protein-like"/>
    <property type="match status" value="1"/>
</dbReference>
<dbReference type="Gene3D" id="3.15.10.10">
    <property type="entry name" value="Bactericidal permeability-increasing protein, domain 1"/>
    <property type="match status" value="1"/>
</dbReference>
<evidence type="ECO:0000259" key="4">
    <source>
        <dbReference type="SMART" id="SM00328"/>
    </source>
</evidence>
<organism evidence="7">
    <name type="scientific">Arabidopsis lyrata subsp. lyrata</name>
    <name type="common">Lyre-leaved rock-cress</name>
    <dbReference type="NCBI Taxonomy" id="81972"/>
    <lineage>
        <taxon>Eukaryota</taxon>
        <taxon>Viridiplantae</taxon>
        <taxon>Streptophyta</taxon>
        <taxon>Embryophyta</taxon>
        <taxon>Tracheophyta</taxon>
        <taxon>Spermatophyta</taxon>
        <taxon>Magnoliopsida</taxon>
        <taxon>eudicotyledons</taxon>
        <taxon>Gunneridae</taxon>
        <taxon>Pentapetalae</taxon>
        <taxon>rosids</taxon>
        <taxon>malvids</taxon>
        <taxon>Brassicales</taxon>
        <taxon>Brassicaceae</taxon>
        <taxon>Camelineae</taxon>
        <taxon>Arabidopsis</taxon>
    </lineage>
</organism>
<feature type="domain" description="Lipid-binding serum glycoprotein C-terminal" evidence="5">
    <location>
        <begin position="492"/>
        <end position="690"/>
    </location>
</feature>
<dbReference type="Gene3D" id="3.15.20.10">
    <property type="entry name" value="Bactericidal permeability-increasing protein, domain 2"/>
    <property type="match status" value="1"/>
</dbReference>
<evidence type="ECO:0000313" key="6">
    <source>
        <dbReference type="EMBL" id="EFH59498.1"/>
    </source>
</evidence>
<dbReference type="HOGENOM" id="CLU_395040_0_0_1"/>
<keyword evidence="3" id="KW-1133">Transmembrane helix</keyword>
<dbReference type="SMART" id="SM00328">
    <property type="entry name" value="BPI1"/>
    <property type="match status" value="1"/>
</dbReference>
<dbReference type="CDD" id="cd00025">
    <property type="entry name" value="BPI1"/>
    <property type="match status" value="1"/>
</dbReference>
<accession>D7LAX8</accession>
<dbReference type="SUPFAM" id="SSF55394">
    <property type="entry name" value="Bactericidal permeability-increasing protein, BPI"/>
    <property type="match status" value="2"/>
</dbReference>
<dbReference type="Pfam" id="PF01273">
    <property type="entry name" value="LBP_BPI_CETP"/>
    <property type="match status" value="1"/>
</dbReference>
<gene>
    <name evidence="6" type="ORF">ARALYDRAFT_479547</name>
</gene>
<keyword evidence="7" id="KW-1185">Reference proteome</keyword>
<keyword evidence="1" id="KW-0325">Glycoprotein</keyword>
<dbReference type="Pfam" id="PF02886">
    <property type="entry name" value="LBP_BPI_CETP_C"/>
    <property type="match status" value="1"/>
</dbReference>
<keyword evidence="3" id="KW-0812">Transmembrane</keyword>
<evidence type="ECO:0000256" key="3">
    <source>
        <dbReference type="SAM" id="Phobius"/>
    </source>
</evidence>
<dbReference type="PANTHER" id="PTHR46801">
    <property type="entry name" value="OS06G0309200 PROTEIN"/>
    <property type="match status" value="1"/>
</dbReference>
<keyword evidence="3" id="KW-0472">Membrane</keyword>
<evidence type="ECO:0000256" key="1">
    <source>
        <dbReference type="ARBA" id="ARBA00023180"/>
    </source>
</evidence>
<feature type="transmembrane region" description="Helical" evidence="3">
    <location>
        <begin position="216"/>
        <end position="238"/>
    </location>
</feature>
<name>D7LAX8_ARALL</name>
<proteinExistence type="inferred from homology"/>
<dbReference type="InterPro" id="IPR001124">
    <property type="entry name" value="Lipid-bd_serum_glycop_C"/>
</dbReference>